<dbReference type="AlphaFoldDB" id="A0A427XQQ2"/>
<dbReference type="OrthoDB" id="275715at2759"/>
<protein>
    <submittedName>
        <fullName evidence="1">Uncharacterized protein</fullName>
    </submittedName>
</protein>
<keyword evidence="2" id="KW-1185">Reference proteome</keyword>
<sequence>MPPTLAQVQALYGATRTAALRFQSYNFHAYFIRRTNERFAPALAALGDTTTIPAATLDAAASGTKLDAVGLDAFVADASEQLHTLERSGLTNAMYAGNRKLVVEVLEQHRHLG</sequence>
<dbReference type="GeneID" id="39593122"/>
<dbReference type="GO" id="GO:1990221">
    <property type="term" value="C:L-cysteine desulfurase complex"/>
    <property type="evidence" value="ECO:0007669"/>
    <property type="project" value="TreeGrafter"/>
</dbReference>
<dbReference type="STRING" id="105984.A0A427XQQ2"/>
<comment type="caution">
    <text evidence="1">The sequence shown here is derived from an EMBL/GenBank/DDBJ whole genome shotgun (WGS) entry which is preliminary data.</text>
</comment>
<name>A0A427XQQ2_9TREE</name>
<accession>A0A427XQQ2</accession>
<evidence type="ECO:0000313" key="1">
    <source>
        <dbReference type="EMBL" id="RSH81145.1"/>
    </source>
</evidence>
<evidence type="ECO:0000313" key="2">
    <source>
        <dbReference type="Proteomes" id="UP000279236"/>
    </source>
</evidence>
<dbReference type="InterPro" id="IPR051522">
    <property type="entry name" value="ISC_assembly_LYR"/>
</dbReference>
<proteinExistence type="predicted"/>
<dbReference type="PANTHER" id="PTHR13166">
    <property type="entry name" value="PROTEIN C6ORF149"/>
    <property type="match status" value="1"/>
</dbReference>
<dbReference type="Proteomes" id="UP000279236">
    <property type="component" value="Unassembled WGS sequence"/>
</dbReference>
<reference evidence="1 2" key="1">
    <citation type="submission" date="2018-11" db="EMBL/GenBank/DDBJ databases">
        <title>Genome sequence of Apiotrichum porosum DSM 27194.</title>
        <authorList>
            <person name="Aliyu H."/>
            <person name="Gorte O."/>
            <person name="Ochsenreither K."/>
        </authorList>
    </citation>
    <scope>NUCLEOTIDE SEQUENCE [LARGE SCALE GENOMIC DNA]</scope>
    <source>
        <strain evidence="1 2">DSM 27194</strain>
    </source>
</reference>
<dbReference type="EMBL" id="RSCE01000007">
    <property type="protein sequence ID" value="RSH81145.1"/>
    <property type="molecule type" value="Genomic_DNA"/>
</dbReference>
<dbReference type="PANTHER" id="PTHR13166:SF7">
    <property type="entry name" value="LYR MOTIF-CONTAINING PROTEIN 4"/>
    <property type="match status" value="1"/>
</dbReference>
<dbReference type="GO" id="GO:0016226">
    <property type="term" value="P:iron-sulfur cluster assembly"/>
    <property type="evidence" value="ECO:0007669"/>
    <property type="project" value="TreeGrafter"/>
</dbReference>
<gene>
    <name evidence="1" type="ORF">EHS24_008579</name>
</gene>
<organism evidence="1 2">
    <name type="scientific">Apiotrichum porosum</name>
    <dbReference type="NCBI Taxonomy" id="105984"/>
    <lineage>
        <taxon>Eukaryota</taxon>
        <taxon>Fungi</taxon>
        <taxon>Dikarya</taxon>
        <taxon>Basidiomycota</taxon>
        <taxon>Agaricomycotina</taxon>
        <taxon>Tremellomycetes</taxon>
        <taxon>Trichosporonales</taxon>
        <taxon>Trichosporonaceae</taxon>
        <taxon>Apiotrichum</taxon>
    </lineage>
</organism>
<dbReference type="GO" id="GO:0005739">
    <property type="term" value="C:mitochondrion"/>
    <property type="evidence" value="ECO:0007669"/>
    <property type="project" value="TreeGrafter"/>
</dbReference>
<dbReference type="RefSeq" id="XP_028475864.1">
    <property type="nucleotide sequence ID" value="XM_028623890.1"/>
</dbReference>